<sequence length="52" mass="6348">MKARREKQKTFSVAVDREKMLRFEKKISEQGKTKSEWLNEKIDEELKNKKYS</sequence>
<gene>
    <name evidence="1" type="ORF">ERS852456_00312</name>
</gene>
<name>A0A173Y9P2_9FIRM</name>
<dbReference type="AlphaFoldDB" id="A0A173Y9P2"/>
<protein>
    <submittedName>
        <fullName evidence="1">Uncharacterized protein</fullName>
    </submittedName>
</protein>
<proteinExistence type="predicted"/>
<organism evidence="1 2">
    <name type="scientific">[Ruminococcus] torques</name>
    <dbReference type="NCBI Taxonomy" id="33039"/>
    <lineage>
        <taxon>Bacteria</taxon>
        <taxon>Bacillati</taxon>
        <taxon>Bacillota</taxon>
        <taxon>Clostridia</taxon>
        <taxon>Lachnospirales</taxon>
        <taxon>Lachnospiraceae</taxon>
        <taxon>Mediterraneibacter</taxon>
    </lineage>
</organism>
<dbReference type="EMBL" id="CYZO01000003">
    <property type="protein sequence ID" value="CUN59438.1"/>
    <property type="molecule type" value="Genomic_DNA"/>
</dbReference>
<evidence type="ECO:0000313" key="1">
    <source>
        <dbReference type="EMBL" id="CUN59438.1"/>
    </source>
</evidence>
<evidence type="ECO:0000313" key="2">
    <source>
        <dbReference type="Proteomes" id="UP000095787"/>
    </source>
</evidence>
<accession>A0A173Y9P2</accession>
<dbReference type="Proteomes" id="UP000095787">
    <property type="component" value="Unassembled WGS sequence"/>
</dbReference>
<reference evidence="1 2" key="1">
    <citation type="submission" date="2015-09" db="EMBL/GenBank/DDBJ databases">
        <authorList>
            <consortium name="Pathogen Informatics"/>
        </authorList>
    </citation>
    <scope>NUCLEOTIDE SEQUENCE [LARGE SCALE GENOMIC DNA]</scope>
    <source>
        <strain evidence="1 2">2789STDY5834841</strain>
    </source>
</reference>